<name>A0ABM4G145_9AVES</name>
<keyword evidence="2" id="KW-0175">Coiled coil</keyword>
<evidence type="ECO:0000313" key="5">
    <source>
        <dbReference type="RefSeq" id="XP_067170914.1"/>
    </source>
</evidence>
<accession>A0ABM4G145</accession>
<dbReference type="PANTHER" id="PTHR15919">
    <property type="entry name" value="DAPPER-RELATED"/>
    <property type="match status" value="1"/>
</dbReference>
<sequence>MSWCGGPERGRLGERLRAGLAGLRELELLWAVQRGAVHGALGQLDGPRELPLGKLHWSRSEDPLGDPAKLEPPPPGGMETVAPGTTTVVDTDSRPSSGFYEMGSLSDSCPSVRSEGPGSPSRSRPCSADEAAVHLLHLRCPAGTPRPVSTGDLESIWSLGDACLQQPPYERDLVSRSTSEIYRYPSPLHAVALQSPLFTGPPRRERPAPLPATLPASAPRCTPALSAEQCRARLDRYISALVLRYKCRAASSCPEPGHLVGQQKSRSLSSVCSSPLGAGPPAGWKIRRRISTCSHLRSVEYAEGARDTAGLEIPGGHSSAASSMGSVQSGELMVELLEPLLLEGPARVLGLPAPPWGGDGTDRERLYHGKHISRELVKASEGAEKSWLGPWGLLRRITLCRQPGEQGTCCSSGVNVCAVAPGPQAPGRHKWLSVLEISGRREGTEPCPAPLGHHLAFSMDSCFPGEADAGCRLLGRALPPRGAATPGPGISRLRRARSFKELKRMVSRPFRPLKSKH</sequence>
<keyword evidence="4" id="KW-1185">Reference proteome</keyword>
<evidence type="ECO:0000313" key="4">
    <source>
        <dbReference type="Proteomes" id="UP001652627"/>
    </source>
</evidence>
<dbReference type="PANTHER" id="PTHR15919:SF13">
    <property type="entry name" value="DAPPER HOMOLOG 2"/>
    <property type="match status" value="1"/>
</dbReference>
<dbReference type="RefSeq" id="XP_067170914.1">
    <property type="nucleotide sequence ID" value="XM_067314813.1"/>
</dbReference>
<protein>
    <submittedName>
        <fullName evidence="5">Dapper homolog 2-like isoform X1</fullName>
    </submittedName>
</protein>
<dbReference type="InterPro" id="IPR024843">
    <property type="entry name" value="Dapper"/>
</dbReference>
<feature type="compositionally biased region" description="Low complexity" evidence="3">
    <location>
        <begin position="110"/>
        <end position="126"/>
    </location>
</feature>
<reference evidence="5" key="1">
    <citation type="submission" date="2025-08" db="UniProtKB">
        <authorList>
            <consortium name="RefSeq"/>
        </authorList>
    </citation>
    <scope>IDENTIFICATION</scope>
    <source>
        <tissue evidence="5">Blood</tissue>
    </source>
</reference>
<feature type="region of interest" description="Disordered" evidence="3">
    <location>
        <begin position="56"/>
        <end position="126"/>
    </location>
</feature>
<dbReference type="Proteomes" id="UP001652627">
    <property type="component" value="Chromosome 37"/>
</dbReference>
<organism evidence="4 5">
    <name type="scientific">Apteryx mantelli</name>
    <name type="common">North Island brown kiwi</name>
    <dbReference type="NCBI Taxonomy" id="2696672"/>
    <lineage>
        <taxon>Eukaryota</taxon>
        <taxon>Metazoa</taxon>
        <taxon>Chordata</taxon>
        <taxon>Craniata</taxon>
        <taxon>Vertebrata</taxon>
        <taxon>Euteleostomi</taxon>
        <taxon>Archelosauria</taxon>
        <taxon>Archosauria</taxon>
        <taxon>Dinosauria</taxon>
        <taxon>Saurischia</taxon>
        <taxon>Theropoda</taxon>
        <taxon>Coelurosauria</taxon>
        <taxon>Aves</taxon>
        <taxon>Palaeognathae</taxon>
        <taxon>Apterygiformes</taxon>
        <taxon>Apterygidae</taxon>
        <taxon>Apteryx</taxon>
    </lineage>
</organism>
<dbReference type="GeneID" id="136995092"/>
<evidence type="ECO:0000256" key="3">
    <source>
        <dbReference type="SAM" id="MobiDB-lite"/>
    </source>
</evidence>
<comment type="similarity">
    <text evidence="1">Belongs to the dapper family.</text>
</comment>
<proteinExistence type="inferred from homology"/>
<feature type="compositionally biased region" description="Polar residues" evidence="3">
    <location>
        <begin position="83"/>
        <end position="96"/>
    </location>
</feature>
<gene>
    <name evidence="5" type="primary">LOC136995092</name>
</gene>
<evidence type="ECO:0000256" key="2">
    <source>
        <dbReference type="ARBA" id="ARBA00023054"/>
    </source>
</evidence>
<dbReference type="Pfam" id="PF15268">
    <property type="entry name" value="Dapper"/>
    <property type="match status" value="1"/>
</dbReference>
<evidence type="ECO:0000256" key="1">
    <source>
        <dbReference type="ARBA" id="ARBA00010807"/>
    </source>
</evidence>